<dbReference type="GO" id="GO:0046872">
    <property type="term" value="F:metal ion binding"/>
    <property type="evidence" value="ECO:0007669"/>
    <property type="project" value="UniProtKB-KW"/>
</dbReference>
<dbReference type="eggNOG" id="arCOG01072">
    <property type="taxonomic scope" value="Archaea"/>
</dbReference>
<evidence type="ECO:0000259" key="7">
    <source>
        <dbReference type="PROSITE" id="PS51462"/>
    </source>
</evidence>
<dbReference type="RefSeq" id="WP_011848935.1">
    <property type="nucleotide sequence ID" value="NC_009073.1"/>
</dbReference>
<keyword evidence="3" id="KW-0479">Metal-binding</keyword>
<feature type="domain" description="Nudix hydrolase" evidence="7">
    <location>
        <begin position="11"/>
        <end position="141"/>
    </location>
</feature>
<dbReference type="PANTHER" id="PTHR12992:SF11">
    <property type="entry name" value="MITOCHONDRIAL COENZYME A DIPHOSPHATASE NUDT8"/>
    <property type="match status" value="1"/>
</dbReference>
<dbReference type="Gene3D" id="3.90.79.10">
    <property type="entry name" value="Nucleoside Triphosphate Pyrophosphohydrolase"/>
    <property type="match status" value="1"/>
</dbReference>
<dbReference type="InterPro" id="IPR000086">
    <property type="entry name" value="NUDIX_hydrolase_dom"/>
</dbReference>
<organism evidence="8 9">
    <name type="scientific">Pyrobaculum calidifontis (strain DSM 21063 / JCM 11548 / VA1)</name>
    <dbReference type="NCBI Taxonomy" id="410359"/>
    <lineage>
        <taxon>Archaea</taxon>
        <taxon>Thermoproteota</taxon>
        <taxon>Thermoprotei</taxon>
        <taxon>Thermoproteales</taxon>
        <taxon>Thermoproteaceae</taxon>
        <taxon>Pyrobaculum</taxon>
    </lineage>
</organism>
<evidence type="ECO:0000256" key="5">
    <source>
        <dbReference type="ARBA" id="ARBA00022842"/>
    </source>
</evidence>
<dbReference type="AlphaFoldDB" id="A3MSR1"/>
<dbReference type="InterPro" id="IPR015797">
    <property type="entry name" value="NUDIX_hydrolase-like_dom_sf"/>
</dbReference>
<proteinExistence type="predicted"/>
<gene>
    <name evidence="8" type="ordered locus">Pcal_0241</name>
</gene>
<evidence type="ECO:0000256" key="3">
    <source>
        <dbReference type="ARBA" id="ARBA00022723"/>
    </source>
</evidence>
<keyword evidence="4 8" id="KW-0378">Hydrolase</keyword>
<protein>
    <submittedName>
        <fullName evidence="8">NUDIX hydrolase</fullName>
    </submittedName>
</protein>
<evidence type="ECO:0000313" key="9">
    <source>
        <dbReference type="Proteomes" id="UP000001431"/>
    </source>
</evidence>
<keyword evidence="9" id="KW-1185">Reference proteome</keyword>
<dbReference type="CDD" id="cd03426">
    <property type="entry name" value="NUDIX_CoAse_Nudt7"/>
    <property type="match status" value="1"/>
</dbReference>
<sequence>MCLEKRWPAGGPEWAAVGVLLRDGKTLLIKRVQRAGDPWSGQVAFPGGRWKPGEDLLGTAVREVQEEVGVTPRGLVGVLEPHSPRNAPWLKVVPFIFTEWEGEVAPNPREVAEARWVSKAELSEEEWISGYAFVHRDWVIWGLTYRILKRLIDCGIL</sequence>
<dbReference type="HOGENOM" id="CLU_040940_5_3_2"/>
<accession>A3MSR1</accession>
<dbReference type="InterPro" id="IPR045121">
    <property type="entry name" value="CoAse"/>
</dbReference>
<reference evidence="8" key="1">
    <citation type="submission" date="2007-02" db="EMBL/GenBank/DDBJ databases">
        <title>Complete sequence of Pyrobaculum calidifontis JCM 11548.</title>
        <authorList>
            <consortium name="US DOE Joint Genome Institute"/>
            <person name="Copeland A."/>
            <person name="Lucas S."/>
            <person name="Lapidus A."/>
            <person name="Barry K."/>
            <person name="Glavina del Rio T."/>
            <person name="Dalin E."/>
            <person name="Tice H."/>
            <person name="Pitluck S."/>
            <person name="Chain P."/>
            <person name="Malfatti S."/>
            <person name="Shin M."/>
            <person name="Vergez L."/>
            <person name="Schmutz J."/>
            <person name="Larimer F."/>
            <person name="Land M."/>
            <person name="Hauser L."/>
            <person name="Kyrpides N."/>
            <person name="Mikhailova N."/>
            <person name="Cozen A.E."/>
            <person name="Fitz-Gibbon S.T."/>
            <person name="House C.H."/>
            <person name="Saltikov C."/>
            <person name="Lowe T.M."/>
            <person name="Richardson P."/>
        </authorList>
    </citation>
    <scope>NUCLEOTIDE SEQUENCE [LARGE SCALE GENOMIC DNA]</scope>
    <source>
        <strain evidence="8">JCM 11548</strain>
    </source>
</reference>
<name>A3MSR1_PYRCJ</name>
<dbReference type="PANTHER" id="PTHR12992">
    <property type="entry name" value="NUDIX HYDROLASE"/>
    <property type="match status" value="1"/>
</dbReference>
<keyword evidence="6" id="KW-0464">Manganese</keyword>
<dbReference type="GO" id="GO:0010945">
    <property type="term" value="F:coenzyme A diphosphatase activity"/>
    <property type="evidence" value="ECO:0007669"/>
    <property type="project" value="InterPro"/>
</dbReference>
<comment type="cofactor">
    <cofactor evidence="2">
        <name>Mg(2+)</name>
        <dbReference type="ChEBI" id="CHEBI:18420"/>
    </cofactor>
</comment>
<evidence type="ECO:0000313" key="8">
    <source>
        <dbReference type="EMBL" id="ABO07678.1"/>
    </source>
</evidence>
<evidence type="ECO:0000256" key="2">
    <source>
        <dbReference type="ARBA" id="ARBA00001946"/>
    </source>
</evidence>
<dbReference type="PROSITE" id="PS51462">
    <property type="entry name" value="NUDIX"/>
    <property type="match status" value="1"/>
</dbReference>
<dbReference type="GeneID" id="4909424"/>
<keyword evidence="5" id="KW-0460">Magnesium</keyword>
<dbReference type="OrthoDB" id="40462at2157"/>
<dbReference type="STRING" id="410359.Pcal_0241"/>
<evidence type="ECO:0000256" key="1">
    <source>
        <dbReference type="ARBA" id="ARBA00001936"/>
    </source>
</evidence>
<evidence type="ECO:0000256" key="4">
    <source>
        <dbReference type="ARBA" id="ARBA00022801"/>
    </source>
</evidence>
<evidence type="ECO:0000256" key="6">
    <source>
        <dbReference type="ARBA" id="ARBA00023211"/>
    </source>
</evidence>
<dbReference type="KEGG" id="pcl:Pcal_0241"/>
<dbReference type="PROSITE" id="PS00893">
    <property type="entry name" value="NUDIX_BOX"/>
    <property type="match status" value="1"/>
</dbReference>
<dbReference type="InterPro" id="IPR020084">
    <property type="entry name" value="NUDIX_hydrolase_CS"/>
</dbReference>
<dbReference type="Pfam" id="PF00293">
    <property type="entry name" value="NUDIX"/>
    <property type="match status" value="1"/>
</dbReference>
<dbReference type="Proteomes" id="UP000001431">
    <property type="component" value="Chromosome"/>
</dbReference>
<dbReference type="EMBL" id="CP000561">
    <property type="protein sequence ID" value="ABO07678.1"/>
    <property type="molecule type" value="Genomic_DNA"/>
</dbReference>
<comment type="cofactor">
    <cofactor evidence="1">
        <name>Mn(2+)</name>
        <dbReference type="ChEBI" id="CHEBI:29035"/>
    </cofactor>
</comment>
<dbReference type="SUPFAM" id="SSF55811">
    <property type="entry name" value="Nudix"/>
    <property type="match status" value="1"/>
</dbReference>